<feature type="region of interest" description="Disordered" evidence="1">
    <location>
        <begin position="1"/>
        <end position="24"/>
    </location>
</feature>
<dbReference type="EMBL" id="FOYT01000001">
    <property type="protein sequence ID" value="SFR36296.1"/>
    <property type="molecule type" value="Genomic_DNA"/>
</dbReference>
<name>A0A1I6G284_9EURY</name>
<evidence type="ECO:0000256" key="1">
    <source>
        <dbReference type="SAM" id="MobiDB-lite"/>
    </source>
</evidence>
<gene>
    <name evidence="2" type="ORF">SAMN04487947_0444</name>
</gene>
<protein>
    <submittedName>
        <fullName evidence="2">Uncharacterized protein</fullName>
    </submittedName>
</protein>
<keyword evidence="3" id="KW-1185">Reference proteome</keyword>
<dbReference type="AlphaFoldDB" id="A0A1I6G284"/>
<dbReference type="STRING" id="553469.SAMN04487947_0444"/>
<dbReference type="Proteomes" id="UP000198531">
    <property type="component" value="Unassembled WGS sequence"/>
</dbReference>
<evidence type="ECO:0000313" key="3">
    <source>
        <dbReference type="Proteomes" id="UP000198531"/>
    </source>
</evidence>
<sequence length="101" mass="11472">MSVETIQDDRMSDREEGESRSVVQMGQRQSVCIQQLIREMVGDLETQALRSETRNVVDYGGALYINPTAWGLDWHELEAGSEVVVRTFPDAILITREDEDV</sequence>
<evidence type="ECO:0000313" key="2">
    <source>
        <dbReference type="EMBL" id="SFR36296.1"/>
    </source>
</evidence>
<feature type="compositionally biased region" description="Basic and acidic residues" evidence="1">
    <location>
        <begin position="7"/>
        <end position="19"/>
    </location>
</feature>
<accession>A0A1I6G284</accession>
<proteinExistence type="predicted"/>
<organism evidence="2 3">
    <name type="scientific">Halogeometricum rufum</name>
    <dbReference type="NCBI Taxonomy" id="553469"/>
    <lineage>
        <taxon>Archaea</taxon>
        <taxon>Methanobacteriati</taxon>
        <taxon>Methanobacteriota</taxon>
        <taxon>Stenosarchaea group</taxon>
        <taxon>Halobacteria</taxon>
        <taxon>Halobacteriales</taxon>
        <taxon>Haloferacaceae</taxon>
        <taxon>Halogeometricum</taxon>
    </lineage>
</organism>
<reference evidence="3" key="1">
    <citation type="submission" date="2016-10" db="EMBL/GenBank/DDBJ databases">
        <authorList>
            <person name="Varghese N."/>
            <person name="Submissions S."/>
        </authorList>
    </citation>
    <scope>NUCLEOTIDE SEQUENCE [LARGE SCALE GENOMIC DNA]</scope>
    <source>
        <strain evidence="3">CGMCC 1.7736</strain>
    </source>
</reference>